<dbReference type="OrthoDB" id="7011214at2"/>
<keyword evidence="1" id="KW-0732">Signal</keyword>
<gene>
    <name evidence="2" type="ORF">GNF76_27570</name>
</gene>
<dbReference type="Proteomes" id="UP000438196">
    <property type="component" value="Unassembled WGS sequence"/>
</dbReference>
<evidence type="ECO:0000256" key="1">
    <source>
        <dbReference type="SAM" id="SignalP"/>
    </source>
</evidence>
<organism evidence="2 3">
    <name type="scientific">Pseudomonas spelaei</name>
    <dbReference type="NCBI Taxonomy" id="1055469"/>
    <lineage>
        <taxon>Bacteria</taxon>
        <taxon>Pseudomonadati</taxon>
        <taxon>Pseudomonadota</taxon>
        <taxon>Gammaproteobacteria</taxon>
        <taxon>Pseudomonadales</taxon>
        <taxon>Pseudomonadaceae</taxon>
        <taxon>Pseudomonas</taxon>
    </lineage>
</organism>
<accession>A0A6I3WL62</accession>
<dbReference type="RefSeq" id="WP_155586217.1">
    <property type="nucleotide sequence ID" value="NZ_JBHSTH010000042.1"/>
</dbReference>
<feature type="signal peptide" evidence="1">
    <location>
        <begin position="1"/>
        <end position="22"/>
    </location>
</feature>
<proteinExistence type="predicted"/>
<reference evidence="2 3" key="1">
    <citation type="submission" date="2019-11" db="EMBL/GenBank/DDBJ databases">
        <title>Pseudomonas karstica sp. nov. and Pseudomonas spelaei sp. nov. from karst caves.</title>
        <authorList>
            <person name="Zeman M."/>
        </authorList>
    </citation>
    <scope>NUCLEOTIDE SEQUENCE [LARGE SCALE GENOMIC DNA]</scope>
    <source>
        <strain evidence="2 3">CCM 7893</strain>
    </source>
</reference>
<sequence>MNLKRLSVVMGLFFVMVESCGAASQVGQGVIQFHGSIVEPGCASSASGAVMELKGCSPASRGSQINVRRVQPVSSVTALDHSAVSARLVADSGQGGRYYDQQYALVDSAGKPVHSGMYLITLTSP</sequence>
<name>A0A6I3WL62_9PSED</name>
<feature type="chain" id="PRO_5026333473" evidence="1">
    <location>
        <begin position="23"/>
        <end position="125"/>
    </location>
</feature>
<dbReference type="AlphaFoldDB" id="A0A6I3WL62"/>
<comment type="caution">
    <text evidence="2">The sequence shown here is derived from an EMBL/GenBank/DDBJ whole genome shotgun (WGS) entry which is preliminary data.</text>
</comment>
<evidence type="ECO:0000313" key="2">
    <source>
        <dbReference type="EMBL" id="MUF08103.1"/>
    </source>
</evidence>
<keyword evidence="3" id="KW-1185">Reference proteome</keyword>
<dbReference type="EMBL" id="WNNK01000039">
    <property type="protein sequence ID" value="MUF08103.1"/>
    <property type="molecule type" value="Genomic_DNA"/>
</dbReference>
<evidence type="ECO:0000313" key="3">
    <source>
        <dbReference type="Proteomes" id="UP000438196"/>
    </source>
</evidence>
<protein>
    <submittedName>
        <fullName evidence="2">Type 1 fimbrial protein</fullName>
    </submittedName>
</protein>